<dbReference type="RefSeq" id="XP_067487478.1">
    <property type="nucleotide sequence ID" value="XM_067639718.1"/>
</dbReference>
<evidence type="ECO:0000313" key="2">
    <source>
        <dbReference type="Proteomes" id="UP000283090"/>
    </source>
</evidence>
<dbReference type="AlphaFoldDB" id="A0A436ZSM1"/>
<gene>
    <name evidence="1" type="ORF">DFL_009780</name>
</gene>
<evidence type="ECO:0000313" key="1">
    <source>
        <dbReference type="EMBL" id="RVD81934.1"/>
    </source>
</evidence>
<protein>
    <submittedName>
        <fullName evidence="1">Uncharacterized protein</fullName>
    </submittedName>
</protein>
<comment type="caution">
    <text evidence="1">The sequence shown here is derived from an EMBL/GenBank/DDBJ whole genome shotgun (WGS) entry which is preliminary data.</text>
</comment>
<accession>A0A436ZSM1</accession>
<dbReference type="EMBL" id="SAEB01000012">
    <property type="protein sequence ID" value="RVD81934.1"/>
    <property type="molecule type" value="Genomic_DNA"/>
</dbReference>
<reference evidence="1 2" key="1">
    <citation type="submission" date="2019-01" db="EMBL/GenBank/DDBJ databases">
        <title>Intercellular communication is required for trap formation in the nematode-trapping fungus Duddingtonia flagrans.</title>
        <authorList>
            <person name="Youssar L."/>
            <person name="Wernet V."/>
            <person name="Hensel N."/>
            <person name="Hildebrandt H.-G."/>
            <person name="Fischer R."/>
        </authorList>
    </citation>
    <scope>NUCLEOTIDE SEQUENCE [LARGE SCALE GENOMIC DNA]</scope>
    <source>
        <strain evidence="1 2">CBS H-5679</strain>
    </source>
</reference>
<dbReference type="Proteomes" id="UP000283090">
    <property type="component" value="Unassembled WGS sequence"/>
</dbReference>
<sequence length="111" mass="12366">MVVHGRSLSFVGTSFTSEVKYGRCRNSGIGRQSESLLYTRETRFRQCDDSEVELTQLIDLNSNVEEHQEQADDALLNTITPSFVFDTNGGVKLSLQLPPTFTNNGNSTLSF</sequence>
<dbReference type="GeneID" id="93592091"/>
<name>A0A436ZSM1_ARTFL</name>
<organism evidence="1 2">
    <name type="scientific">Arthrobotrys flagrans</name>
    <name type="common">Nematode-trapping fungus</name>
    <name type="synonym">Trichothecium flagrans</name>
    <dbReference type="NCBI Taxonomy" id="97331"/>
    <lineage>
        <taxon>Eukaryota</taxon>
        <taxon>Fungi</taxon>
        <taxon>Dikarya</taxon>
        <taxon>Ascomycota</taxon>
        <taxon>Pezizomycotina</taxon>
        <taxon>Orbiliomycetes</taxon>
        <taxon>Orbiliales</taxon>
        <taxon>Orbiliaceae</taxon>
        <taxon>Arthrobotrys</taxon>
    </lineage>
</organism>
<dbReference type="VEuPathDB" id="FungiDB:DFL_009780"/>
<keyword evidence="2" id="KW-1185">Reference proteome</keyword>
<proteinExistence type="predicted"/>